<protein>
    <recommendedName>
        <fullName evidence="1">N-acetyltransferase domain-containing protein</fullName>
    </recommendedName>
</protein>
<dbReference type="Proteomes" id="UP001162741">
    <property type="component" value="Chromosome"/>
</dbReference>
<dbReference type="EMBL" id="CP107006">
    <property type="protein sequence ID" value="UYQ91128.1"/>
    <property type="molecule type" value="Genomic_DNA"/>
</dbReference>
<dbReference type="Pfam" id="PF00583">
    <property type="entry name" value="Acetyltransf_1"/>
    <property type="match status" value="1"/>
</dbReference>
<gene>
    <name evidence="2" type="ORF">MKQ68_13600</name>
</gene>
<organism evidence="2 3">
    <name type="scientific">Chitinophaga horti</name>
    <dbReference type="NCBI Taxonomy" id="2920382"/>
    <lineage>
        <taxon>Bacteria</taxon>
        <taxon>Pseudomonadati</taxon>
        <taxon>Bacteroidota</taxon>
        <taxon>Chitinophagia</taxon>
        <taxon>Chitinophagales</taxon>
        <taxon>Chitinophagaceae</taxon>
        <taxon>Chitinophaga</taxon>
    </lineage>
</organism>
<evidence type="ECO:0000313" key="2">
    <source>
        <dbReference type="EMBL" id="UYQ91128.1"/>
    </source>
</evidence>
<dbReference type="Gene3D" id="3.40.630.30">
    <property type="match status" value="1"/>
</dbReference>
<name>A0ABY6IUS9_9BACT</name>
<accession>A0ABY6IUS9</accession>
<reference evidence="2" key="1">
    <citation type="submission" date="2022-10" db="EMBL/GenBank/DDBJ databases">
        <title>Chitinophaga sp. nov., isolated from soil.</title>
        <authorList>
            <person name="Jeon C.O."/>
        </authorList>
    </citation>
    <scope>NUCLEOTIDE SEQUENCE</scope>
    <source>
        <strain evidence="2">R8</strain>
    </source>
</reference>
<proteinExistence type="predicted"/>
<sequence>MITYQTGVMPDIHQVISLYVNAGLKRPVADRARKAKMYCHSKVIVTAWDNEQLVGISRAMTDYGYWCYLADLAVAVSYQGRGSGRG</sequence>
<dbReference type="InterPro" id="IPR000182">
    <property type="entry name" value="GNAT_dom"/>
</dbReference>
<evidence type="ECO:0000259" key="1">
    <source>
        <dbReference type="Pfam" id="PF00583"/>
    </source>
</evidence>
<dbReference type="InterPro" id="IPR016181">
    <property type="entry name" value="Acyl_CoA_acyltransferase"/>
</dbReference>
<dbReference type="SUPFAM" id="SSF55729">
    <property type="entry name" value="Acyl-CoA N-acyltransferases (Nat)"/>
    <property type="match status" value="1"/>
</dbReference>
<evidence type="ECO:0000313" key="3">
    <source>
        <dbReference type="Proteomes" id="UP001162741"/>
    </source>
</evidence>
<keyword evidence="3" id="KW-1185">Reference proteome</keyword>
<feature type="domain" description="N-acetyltransferase" evidence="1">
    <location>
        <begin position="38"/>
        <end position="85"/>
    </location>
</feature>
<dbReference type="RefSeq" id="WP_264279607.1">
    <property type="nucleotide sequence ID" value="NZ_CP107006.1"/>
</dbReference>